<dbReference type="Proteomes" id="UP000215914">
    <property type="component" value="Chromosome 8"/>
</dbReference>
<dbReference type="AlphaFoldDB" id="A0A251U5H4"/>
<sequence length="64" mass="7338">MKLKHGHPSNRISTCRSLHSTWILDCLILELRIWHGLAGFPAAFRFRVIRGSRLMALSWTSHGP</sequence>
<dbReference type="EMBL" id="MNCJ02000328">
    <property type="protein sequence ID" value="KAF5772103.1"/>
    <property type="molecule type" value="Genomic_DNA"/>
</dbReference>
<reference evidence="2" key="2">
    <citation type="submission" date="2017-02" db="EMBL/GenBank/DDBJ databases">
        <title>Sunflower complete genome.</title>
        <authorList>
            <person name="Langlade N."/>
            <person name="Munos S."/>
        </authorList>
    </citation>
    <scope>NUCLEOTIDE SEQUENCE [LARGE SCALE GENOMIC DNA]</scope>
    <source>
        <tissue evidence="2">Leaves</tissue>
    </source>
</reference>
<proteinExistence type="predicted"/>
<name>A0A251U5H4_HELAN</name>
<keyword evidence="3" id="KW-1185">Reference proteome</keyword>
<evidence type="ECO:0000313" key="3">
    <source>
        <dbReference type="Proteomes" id="UP000215914"/>
    </source>
</evidence>
<accession>A0A251U5H4</accession>
<reference evidence="1 3" key="1">
    <citation type="journal article" date="2017" name="Nature">
        <title>The sunflower genome provides insights into oil metabolism, flowering and Asterid evolution.</title>
        <authorList>
            <person name="Badouin H."/>
            <person name="Gouzy J."/>
            <person name="Grassa C.J."/>
            <person name="Murat F."/>
            <person name="Staton S.E."/>
            <person name="Cottret L."/>
            <person name="Lelandais-Briere C."/>
            <person name="Owens G.L."/>
            <person name="Carrere S."/>
            <person name="Mayjonade B."/>
            <person name="Legrand L."/>
            <person name="Gill N."/>
            <person name="Kane N.C."/>
            <person name="Bowers J.E."/>
            <person name="Hubner S."/>
            <person name="Bellec A."/>
            <person name="Berard A."/>
            <person name="Berges H."/>
            <person name="Blanchet N."/>
            <person name="Boniface M.C."/>
            <person name="Brunel D."/>
            <person name="Catrice O."/>
            <person name="Chaidir N."/>
            <person name="Claudel C."/>
            <person name="Donnadieu C."/>
            <person name="Faraut T."/>
            <person name="Fievet G."/>
            <person name="Helmstetter N."/>
            <person name="King M."/>
            <person name="Knapp S.J."/>
            <person name="Lai Z."/>
            <person name="Le Paslier M.C."/>
            <person name="Lippi Y."/>
            <person name="Lorenzon L."/>
            <person name="Mandel J.R."/>
            <person name="Marage G."/>
            <person name="Marchand G."/>
            <person name="Marquand E."/>
            <person name="Bret-Mestries E."/>
            <person name="Morien E."/>
            <person name="Nambeesan S."/>
            <person name="Nguyen T."/>
            <person name="Pegot-Espagnet P."/>
            <person name="Pouilly N."/>
            <person name="Raftis F."/>
            <person name="Sallet E."/>
            <person name="Schiex T."/>
            <person name="Thomas J."/>
            <person name="Vandecasteele C."/>
            <person name="Vares D."/>
            <person name="Vear F."/>
            <person name="Vautrin S."/>
            <person name="Crespi M."/>
            <person name="Mangin B."/>
            <person name="Burke J.M."/>
            <person name="Salse J."/>
            <person name="Munos S."/>
            <person name="Vincourt P."/>
            <person name="Rieseberg L.H."/>
            <person name="Langlade N.B."/>
        </authorList>
    </citation>
    <scope>NUCLEOTIDE SEQUENCE [LARGE SCALE GENOMIC DNA]</scope>
    <source>
        <strain evidence="3">cv. SF193</strain>
        <tissue evidence="1">Leaves</tissue>
    </source>
</reference>
<dbReference type="Gramene" id="mRNA:HanXRQr2_Chr13g0572811">
    <property type="protein sequence ID" value="mRNA:HanXRQr2_Chr13g0572811"/>
    <property type="gene ID" value="HanXRQr2_Chr13g0572811"/>
</dbReference>
<reference evidence="1" key="3">
    <citation type="submission" date="2020-06" db="EMBL/GenBank/DDBJ databases">
        <title>Helianthus annuus Genome sequencing and assembly Release 2.</title>
        <authorList>
            <person name="Gouzy J."/>
            <person name="Langlade N."/>
            <person name="Munos S."/>
        </authorList>
    </citation>
    <scope>NUCLEOTIDE SEQUENCE</scope>
    <source>
        <tissue evidence="1">Leaves</tissue>
    </source>
</reference>
<evidence type="ECO:0000313" key="1">
    <source>
        <dbReference type="EMBL" id="KAF5772103.1"/>
    </source>
</evidence>
<gene>
    <name evidence="2" type="ORF">HannXRQ_Chr08g0222531</name>
    <name evidence="1" type="ORF">HanXRQr2_Chr13g0572811</name>
</gene>
<evidence type="ECO:0000313" key="2">
    <source>
        <dbReference type="EMBL" id="OTG18384.1"/>
    </source>
</evidence>
<dbReference type="InParanoid" id="A0A251U5H4"/>
<dbReference type="EMBL" id="CM007897">
    <property type="protein sequence ID" value="OTG18384.1"/>
    <property type="molecule type" value="Genomic_DNA"/>
</dbReference>
<protein>
    <submittedName>
        <fullName evidence="2">Uncharacterized protein</fullName>
    </submittedName>
</protein>
<organism evidence="2 3">
    <name type="scientific">Helianthus annuus</name>
    <name type="common">Common sunflower</name>
    <dbReference type="NCBI Taxonomy" id="4232"/>
    <lineage>
        <taxon>Eukaryota</taxon>
        <taxon>Viridiplantae</taxon>
        <taxon>Streptophyta</taxon>
        <taxon>Embryophyta</taxon>
        <taxon>Tracheophyta</taxon>
        <taxon>Spermatophyta</taxon>
        <taxon>Magnoliopsida</taxon>
        <taxon>eudicotyledons</taxon>
        <taxon>Gunneridae</taxon>
        <taxon>Pentapetalae</taxon>
        <taxon>asterids</taxon>
        <taxon>campanulids</taxon>
        <taxon>Asterales</taxon>
        <taxon>Asteraceae</taxon>
        <taxon>Asteroideae</taxon>
        <taxon>Heliantheae alliance</taxon>
        <taxon>Heliantheae</taxon>
        <taxon>Helianthus</taxon>
    </lineage>
</organism>